<evidence type="ECO:0000313" key="8">
    <source>
        <dbReference type="Proteomes" id="UP000193944"/>
    </source>
</evidence>
<comment type="caution">
    <text evidence="7">The sequence shown here is derived from an EMBL/GenBank/DDBJ whole genome shotgun (WGS) entry which is preliminary data.</text>
</comment>
<dbReference type="PANTHER" id="PTHR21737:SF4">
    <property type="entry name" value="SPLICING FACTOR CACTIN"/>
    <property type="match status" value="1"/>
</dbReference>
<evidence type="ECO:0000256" key="1">
    <source>
        <dbReference type="ARBA" id="ARBA00006895"/>
    </source>
</evidence>
<proteinExistence type="inferred from homology"/>
<protein>
    <recommendedName>
        <fullName evidence="2">Splicing factor Cactin</fullName>
    </recommendedName>
</protein>
<gene>
    <name evidence="7" type="ORF">BCR32DRAFT_262515</name>
</gene>
<organism evidence="7 8">
    <name type="scientific">Anaeromyces robustus</name>
    <dbReference type="NCBI Taxonomy" id="1754192"/>
    <lineage>
        <taxon>Eukaryota</taxon>
        <taxon>Fungi</taxon>
        <taxon>Fungi incertae sedis</taxon>
        <taxon>Chytridiomycota</taxon>
        <taxon>Chytridiomycota incertae sedis</taxon>
        <taxon>Neocallimastigomycetes</taxon>
        <taxon>Neocallimastigales</taxon>
        <taxon>Neocallimastigaceae</taxon>
        <taxon>Anaeromyces</taxon>
    </lineage>
</organism>
<dbReference type="Pfam" id="PF10312">
    <property type="entry name" value="Cactin_mid"/>
    <property type="match status" value="1"/>
</dbReference>
<feature type="region of interest" description="Disordered" evidence="4">
    <location>
        <begin position="1"/>
        <end position="86"/>
    </location>
</feature>
<dbReference type="Pfam" id="PF09732">
    <property type="entry name" value="CactinC_cactus"/>
    <property type="match status" value="1"/>
</dbReference>
<evidence type="ECO:0000259" key="5">
    <source>
        <dbReference type="Pfam" id="PF09732"/>
    </source>
</evidence>
<feature type="compositionally biased region" description="Acidic residues" evidence="4">
    <location>
        <begin position="394"/>
        <end position="403"/>
    </location>
</feature>
<dbReference type="GO" id="GO:0005737">
    <property type="term" value="C:cytoplasm"/>
    <property type="evidence" value="ECO:0007669"/>
    <property type="project" value="TreeGrafter"/>
</dbReference>
<dbReference type="GO" id="GO:0045292">
    <property type="term" value="P:mRNA cis splicing, via spliceosome"/>
    <property type="evidence" value="ECO:0007669"/>
    <property type="project" value="TreeGrafter"/>
</dbReference>
<keyword evidence="3" id="KW-0175">Coiled coil</keyword>
<feature type="compositionally biased region" description="Basic residues" evidence="4">
    <location>
        <begin position="42"/>
        <end position="59"/>
    </location>
</feature>
<reference evidence="7 8" key="2">
    <citation type="submission" date="2016-08" db="EMBL/GenBank/DDBJ databases">
        <title>Pervasive Adenine N6-methylation of Active Genes in Fungi.</title>
        <authorList>
            <consortium name="DOE Joint Genome Institute"/>
            <person name="Mondo S.J."/>
            <person name="Dannebaum R.O."/>
            <person name="Kuo R.C."/>
            <person name="Labutti K."/>
            <person name="Haridas S."/>
            <person name="Kuo A."/>
            <person name="Salamov A."/>
            <person name="Ahrendt S.R."/>
            <person name="Lipzen A."/>
            <person name="Sullivan W."/>
            <person name="Andreopoulos W.B."/>
            <person name="Clum A."/>
            <person name="Lindquist E."/>
            <person name="Daum C."/>
            <person name="Ramamoorthy G.K."/>
            <person name="Gryganskyi A."/>
            <person name="Culley D."/>
            <person name="Magnuson J.K."/>
            <person name="James T.Y."/>
            <person name="O'Malley M.A."/>
            <person name="Stajich J.E."/>
            <person name="Spatafora J.W."/>
            <person name="Visel A."/>
            <person name="Grigoriev I.V."/>
        </authorList>
    </citation>
    <scope>NUCLEOTIDE SEQUENCE [LARGE SCALE GENOMIC DNA]</scope>
    <source>
        <strain evidence="7 8">S4</strain>
    </source>
</reference>
<reference evidence="7 8" key="1">
    <citation type="submission" date="2016-08" db="EMBL/GenBank/DDBJ databases">
        <title>A Parts List for Fungal Cellulosomes Revealed by Comparative Genomics.</title>
        <authorList>
            <consortium name="DOE Joint Genome Institute"/>
            <person name="Haitjema C.H."/>
            <person name="Gilmore S.P."/>
            <person name="Henske J.K."/>
            <person name="Solomon K.V."/>
            <person name="De Groot R."/>
            <person name="Kuo A."/>
            <person name="Mondo S.J."/>
            <person name="Salamov A.A."/>
            <person name="Labutti K."/>
            <person name="Zhao Z."/>
            <person name="Chiniquy J."/>
            <person name="Barry K."/>
            <person name="Brewer H.M."/>
            <person name="Purvine S.O."/>
            <person name="Wright A.T."/>
            <person name="Boxma B."/>
            <person name="Van Alen T."/>
            <person name="Hackstein J.H."/>
            <person name="Baker S.E."/>
            <person name="Grigoriev I.V."/>
            <person name="O'Malley M.A."/>
        </authorList>
    </citation>
    <scope>NUCLEOTIDE SEQUENCE [LARGE SCALE GENOMIC DNA]</scope>
    <source>
        <strain evidence="7 8">S4</strain>
    </source>
</reference>
<dbReference type="OrthoDB" id="265955at2759"/>
<keyword evidence="8" id="KW-1185">Reference proteome</keyword>
<feature type="domain" description="Splicing factor cactin central" evidence="6">
    <location>
        <begin position="173"/>
        <end position="363"/>
    </location>
</feature>
<evidence type="ECO:0000256" key="3">
    <source>
        <dbReference type="SAM" id="Coils"/>
    </source>
</evidence>
<dbReference type="InterPro" id="IPR019134">
    <property type="entry name" value="Cactin_C"/>
</dbReference>
<feature type="compositionally biased region" description="Basic and acidic residues" evidence="4">
    <location>
        <begin position="1"/>
        <end position="14"/>
    </location>
</feature>
<dbReference type="AlphaFoldDB" id="A0A1Y1XIB3"/>
<evidence type="ECO:0000259" key="6">
    <source>
        <dbReference type="Pfam" id="PF10312"/>
    </source>
</evidence>
<sequence>MGRYSSDSDREERRSRSRKHSSRSKRHYRSSSSDSDSSSRERHSKRRHESKRHRKHSRRHDSEERERIKQEKKLLKKELKAQQEAQIAAQMTASLGYTNTDNPFGDSNLTQKFVWQKKREQEAKQGITAADRLRLEKERHEETMMEMEKLKRRREERENEMKLREEEQMRLQRDQDRLALGDWEAKEKKFHLEQAKNRAKIRFREGRIKPIDILALNISSSTDPTIAENFESIDINMELDEPYKIFENLSQRELEELQGDIQYYLELENDEKNISFWKSLLIICDEEISKHKSIGGPSTGISDDIEDEIHHLMENKTYNQLLKLEEQVKQKLSDGGPVDVEYWEVLLKALVVWKAKAKIKEIHTELLAKRIEQLREKQKLEMEKEKEKGKNESENENDGDNDEDNHNSENEHKNTINQKYKNDDTISTNNESIKLTTGDDDDEEGDFESIDAIEENQKTYLWQDKYRPRKPRYFNKVHTGYEWNKYNQTHYDVDNPPPKVVQGYRFNIFYPDLIDKTKTPTYRIEKDSGYPDTIVIRFIAGPPYEDIAFRIVNREWEHSHKKGFRCSFDKNVLQLHFRFRRNYYRR</sequence>
<dbReference type="GO" id="GO:0005681">
    <property type="term" value="C:spliceosomal complex"/>
    <property type="evidence" value="ECO:0007669"/>
    <property type="project" value="TreeGrafter"/>
</dbReference>
<feature type="compositionally biased region" description="Basic and acidic residues" evidence="4">
    <location>
        <begin position="381"/>
        <end position="393"/>
    </location>
</feature>
<dbReference type="PANTHER" id="PTHR21737">
    <property type="entry name" value="POLYGLUTAMINE BINDING PROTEIN 1/MARVEL MEMBRANE-ASSOCIATING DOMAIN CONTAINING 3"/>
    <property type="match status" value="1"/>
</dbReference>
<dbReference type="STRING" id="1754192.A0A1Y1XIB3"/>
<feature type="domain" description="Splicing factor Cactin C-terminal" evidence="5">
    <location>
        <begin position="462"/>
        <end position="586"/>
    </location>
</feature>
<feature type="coiled-coil region" evidence="3">
    <location>
        <begin position="130"/>
        <end position="174"/>
    </location>
</feature>
<feature type="region of interest" description="Disordered" evidence="4">
    <location>
        <begin position="381"/>
        <end position="445"/>
    </location>
</feature>
<dbReference type="EMBL" id="MCFG01000040">
    <property type="protein sequence ID" value="ORX85106.1"/>
    <property type="molecule type" value="Genomic_DNA"/>
</dbReference>
<feature type="compositionally biased region" description="Basic and acidic residues" evidence="4">
    <location>
        <begin position="404"/>
        <end position="424"/>
    </location>
</feature>
<dbReference type="Proteomes" id="UP000193944">
    <property type="component" value="Unassembled WGS sequence"/>
</dbReference>
<evidence type="ECO:0000256" key="4">
    <source>
        <dbReference type="SAM" id="MobiDB-lite"/>
    </source>
</evidence>
<name>A0A1Y1XIB3_9FUNG</name>
<evidence type="ECO:0000256" key="2">
    <source>
        <dbReference type="ARBA" id="ARBA00034534"/>
    </source>
</evidence>
<feature type="compositionally biased region" description="Basic residues" evidence="4">
    <location>
        <begin position="15"/>
        <end position="29"/>
    </location>
</feature>
<dbReference type="SMART" id="SM01050">
    <property type="entry name" value="CactinC_cactus"/>
    <property type="match status" value="1"/>
</dbReference>
<comment type="similarity">
    <text evidence="1">Belongs to the CACTIN family.</text>
</comment>
<feature type="compositionally biased region" description="Basic and acidic residues" evidence="4">
    <location>
        <begin position="60"/>
        <end position="81"/>
    </location>
</feature>
<evidence type="ECO:0000313" key="7">
    <source>
        <dbReference type="EMBL" id="ORX85106.1"/>
    </source>
</evidence>
<accession>A0A1Y1XIB3</accession>
<dbReference type="InterPro" id="IPR018816">
    <property type="entry name" value="Cactin_central"/>
</dbReference>
<feature type="compositionally biased region" description="Polar residues" evidence="4">
    <location>
        <begin position="425"/>
        <end position="435"/>
    </location>
</feature>